<name>A0A7X2ZT38_9FLAO</name>
<dbReference type="Pfam" id="PF12680">
    <property type="entry name" value="SnoaL_2"/>
    <property type="match status" value="1"/>
</dbReference>
<accession>A0A7X2ZT38</accession>
<gene>
    <name evidence="3" type="ORF">D9O36_08590</name>
</gene>
<evidence type="ECO:0000313" key="3">
    <source>
        <dbReference type="EMBL" id="MUH35895.1"/>
    </source>
</evidence>
<organism evidence="3 4">
    <name type="scientific">Zobellia amurskyensis</name>
    <dbReference type="NCBI Taxonomy" id="248905"/>
    <lineage>
        <taxon>Bacteria</taxon>
        <taxon>Pseudomonadati</taxon>
        <taxon>Bacteroidota</taxon>
        <taxon>Flavobacteriia</taxon>
        <taxon>Flavobacteriales</taxon>
        <taxon>Flavobacteriaceae</taxon>
        <taxon>Zobellia</taxon>
    </lineage>
</organism>
<evidence type="ECO:0000313" key="4">
    <source>
        <dbReference type="Proteomes" id="UP000540519"/>
    </source>
</evidence>
<dbReference type="RefSeq" id="WP_155599590.1">
    <property type="nucleotide sequence ID" value="NZ_RCNR01000012.1"/>
</dbReference>
<dbReference type="OrthoDB" id="837671at2"/>
<comment type="caution">
    <text evidence="3">The sequence shown here is derived from an EMBL/GenBank/DDBJ whole genome shotgun (WGS) entry which is preliminary data.</text>
</comment>
<dbReference type="AlphaFoldDB" id="A0A7X2ZT38"/>
<dbReference type="SUPFAM" id="SSF54427">
    <property type="entry name" value="NTF2-like"/>
    <property type="match status" value="1"/>
</dbReference>
<feature type="signal peptide" evidence="1">
    <location>
        <begin position="1"/>
        <end position="22"/>
    </location>
</feature>
<feature type="domain" description="SnoaL-like" evidence="2">
    <location>
        <begin position="41"/>
        <end position="149"/>
    </location>
</feature>
<keyword evidence="4" id="KW-1185">Reference proteome</keyword>
<feature type="chain" id="PRO_5030849232" evidence="1">
    <location>
        <begin position="23"/>
        <end position="173"/>
    </location>
</feature>
<protein>
    <submittedName>
        <fullName evidence="3">Nuclear transport factor 2 family protein</fullName>
    </submittedName>
</protein>
<dbReference type="InterPro" id="IPR037401">
    <property type="entry name" value="SnoaL-like"/>
</dbReference>
<dbReference type="InterPro" id="IPR032710">
    <property type="entry name" value="NTF2-like_dom_sf"/>
</dbReference>
<sequence length="173" mass="19214">MKKLKTTLLLVATTLAIIVTNAQETTVTIEFDNAETALEVVKKYVTALHEGDADRMSAQLAEKATVYGLNGGPDSLTVTEHTNYYTRSVATYDHTITNDLYLPVKVENNWNEGEWILTWGTNTITHKKTGAKTIIPYHTANLVQNGKIILMQNYYDLLNVVKTQGLSVNGPIK</sequence>
<dbReference type="EMBL" id="RCNR01000012">
    <property type="protein sequence ID" value="MUH35895.1"/>
    <property type="molecule type" value="Genomic_DNA"/>
</dbReference>
<reference evidence="3 4" key="1">
    <citation type="journal article" date="2019" name="Mar. Drugs">
        <title>Comparative Genomics and CAZyme Genome Repertoires of Marine Zobellia amurskyensis KMM 3526(T) and Zobellia laminariae KMM 3676(T).</title>
        <authorList>
            <person name="Chernysheva N."/>
            <person name="Bystritskaya E."/>
            <person name="Stenkova A."/>
            <person name="Golovkin I."/>
            <person name="Nedashkovskaya O."/>
            <person name="Isaeva M."/>
        </authorList>
    </citation>
    <scope>NUCLEOTIDE SEQUENCE [LARGE SCALE GENOMIC DNA]</scope>
    <source>
        <strain evidence="3 4">KMM 3526</strain>
    </source>
</reference>
<dbReference type="Proteomes" id="UP000540519">
    <property type="component" value="Unassembled WGS sequence"/>
</dbReference>
<evidence type="ECO:0000256" key="1">
    <source>
        <dbReference type="SAM" id="SignalP"/>
    </source>
</evidence>
<dbReference type="Gene3D" id="3.10.450.50">
    <property type="match status" value="1"/>
</dbReference>
<keyword evidence="1" id="KW-0732">Signal</keyword>
<proteinExistence type="predicted"/>
<evidence type="ECO:0000259" key="2">
    <source>
        <dbReference type="Pfam" id="PF12680"/>
    </source>
</evidence>